<dbReference type="KEGG" id="cef:CE0218"/>
<keyword evidence="2" id="KW-1185">Reference proteome</keyword>
<dbReference type="EMBL" id="BA000035">
    <property type="protein sequence ID" value="BAC17028.1"/>
    <property type="molecule type" value="Genomic_DNA"/>
</dbReference>
<dbReference type="Proteomes" id="UP000001409">
    <property type="component" value="Chromosome"/>
</dbReference>
<dbReference type="AlphaFoldDB" id="Q8FU03"/>
<protein>
    <submittedName>
        <fullName evidence="1">Uncharacterized protein</fullName>
    </submittedName>
</protein>
<proteinExistence type="predicted"/>
<name>Q8FU03_COREF</name>
<reference evidence="1 2" key="1">
    <citation type="journal article" date="2003" name="Genome Res.">
        <title>Comparative complete genome sequence analysis of the amino acid replacements responsible for the thermostability of Corynebacterium efficiens.</title>
        <authorList>
            <person name="Nishio Y."/>
            <person name="Nakamura Y."/>
            <person name="Kawarabayasi Y."/>
            <person name="Usuda Y."/>
            <person name="Kimura E."/>
            <person name="Sugimoto S."/>
            <person name="Matsui K."/>
            <person name="Yamagishi A."/>
            <person name="Kikuchi H."/>
            <person name="Ikeo K."/>
            <person name="Gojobori T."/>
        </authorList>
    </citation>
    <scope>NUCLEOTIDE SEQUENCE [LARGE SCALE GENOMIC DNA]</scope>
    <source>
        <strain evidence="2">DSM 44549 / YS-314 / AJ 12310 / JCM 11189 / NBRC 100395</strain>
    </source>
</reference>
<evidence type="ECO:0000313" key="1">
    <source>
        <dbReference type="EMBL" id="BAC17028.1"/>
    </source>
</evidence>
<sequence length="68" mass="7148">MEMTVARSPCLQGKRATRTIRVVQTPPVVGLPAVLAAGRHGGQETGASRAVDDVVETHGQVDQKIKDG</sequence>
<dbReference type="HOGENOM" id="CLU_2786807_0_0_11"/>
<accession>Q8FU03</accession>
<organism evidence="1 2">
    <name type="scientific">Corynebacterium efficiens (strain DSM 44549 / YS-314 / AJ 12310 / JCM 11189 / NBRC 100395)</name>
    <dbReference type="NCBI Taxonomy" id="196164"/>
    <lineage>
        <taxon>Bacteria</taxon>
        <taxon>Bacillati</taxon>
        <taxon>Actinomycetota</taxon>
        <taxon>Actinomycetes</taxon>
        <taxon>Mycobacteriales</taxon>
        <taxon>Corynebacteriaceae</taxon>
        <taxon>Corynebacterium</taxon>
    </lineage>
</organism>
<evidence type="ECO:0000313" key="2">
    <source>
        <dbReference type="Proteomes" id="UP000001409"/>
    </source>
</evidence>
<dbReference type="STRING" id="196164.gene:10740614"/>